<sequence>MKAAWFSEFGSASEVLQIGEVDKPAPSHGEVLIRMHTSGVNPSDTKKRLGSLPDLLDKGSVTPNSDGAGIIDAVGAGVPHSRIGERVWVYQAQYGRLHGTAAEYVSIESNRAVPLPENTSFVEGACLGIPAMTAHRSVFSDGPVEGQWLLITGGAGRVGHYAIQWAKQGGAKVIATASNEAARQHCVETGADYVVDHRSDGMVDEVLEMTGGVKVDRVIDVEFGANLPRVLELIRIGGVIATYSSTVVPEPTLPFRDMMFMDLTLRMIIVYAMPESAKQAAIEDITEALKNDRLQHRIAETYTLDEIAEANQKIEDGGFYGCVVVEVE</sequence>
<comment type="caution">
    <text evidence="3">The sequence shown here is derived from an EMBL/GenBank/DDBJ whole genome shotgun (WGS) entry which is preliminary data.</text>
</comment>
<dbReference type="PANTHER" id="PTHR44154">
    <property type="entry name" value="QUINONE OXIDOREDUCTASE"/>
    <property type="match status" value="1"/>
</dbReference>
<dbReference type="SUPFAM" id="SSF51735">
    <property type="entry name" value="NAD(P)-binding Rossmann-fold domains"/>
    <property type="match status" value="1"/>
</dbReference>
<dbReference type="InterPro" id="IPR020843">
    <property type="entry name" value="ER"/>
</dbReference>
<dbReference type="Gene3D" id="3.40.50.720">
    <property type="entry name" value="NAD(P)-binding Rossmann-like Domain"/>
    <property type="match status" value="1"/>
</dbReference>
<evidence type="ECO:0000256" key="1">
    <source>
        <dbReference type="ARBA" id="ARBA00022857"/>
    </source>
</evidence>
<dbReference type="PANTHER" id="PTHR44154:SF1">
    <property type="entry name" value="QUINONE OXIDOREDUCTASE"/>
    <property type="match status" value="1"/>
</dbReference>
<dbReference type="EMBL" id="LIXZ01000016">
    <property type="protein sequence ID" value="KPL58359.1"/>
    <property type="molecule type" value="Genomic_DNA"/>
</dbReference>
<dbReference type="Proteomes" id="UP000050398">
    <property type="component" value="Unassembled WGS sequence"/>
</dbReference>
<accession>A0A0P6WDQ8</accession>
<dbReference type="SUPFAM" id="SSF50129">
    <property type="entry name" value="GroES-like"/>
    <property type="match status" value="1"/>
</dbReference>
<feature type="domain" description="Enoyl reductase (ER)" evidence="2">
    <location>
        <begin position="11"/>
        <end position="325"/>
    </location>
</feature>
<dbReference type="InterPro" id="IPR051603">
    <property type="entry name" value="Zinc-ADH_QOR/CCCR"/>
</dbReference>
<dbReference type="Pfam" id="PF08240">
    <property type="entry name" value="ADH_N"/>
    <property type="match status" value="1"/>
</dbReference>
<dbReference type="PATRIC" id="fig|218284.4.peg.1657"/>
<evidence type="ECO:0000313" key="4">
    <source>
        <dbReference type="Proteomes" id="UP000050398"/>
    </source>
</evidence>
<reference evidence="3 4" key="1">
    <citation type="submission" date="2015-08" db="EMBL/GenBank/DDBJ databases">
        <title>Draft Genome Sequence of Bacillus vietnamensis UCD-SED5.</title>
        <authorList>
            <person name="Lee R.D."/>
            <person name="Jospin G."/>
            <person name="Lang J.M."/>
            <person name="Coil D.A."/>
            <person name="Eisen J.A."/>
        </authorList>
    </citation>
    <scope>NUCLEOTIDE SEQUENCE [LARGE SCALE GENOMIC DNA]</scope>
    <source>
        <strain evidence="3 4">UCD-SED5</strain>
    </source>
</reference>
<organism evidence="3 4">
    <name type="scientific">Rossellomorea vietnamensis</name>
    <dbReference type="NCBI Taxonomy" id="218284"/>
    <lineage>
        <taxon>Bacteria</taxon>
        <taxon>Bacillati</taxon>
        <taxon>Bacillota</taxon>
        <taxon>Bacilli</taxon>
        <taxon>Bacillales</taxon>
        <taxon>Bacillaceae</taxon>
        <taxon>Rossellomorea</taxon>
    </lineage>
</organism>
<dbReference type="Gene3D" id="3.90.180.10">
    <property type="entry name" value="Medium-chain alcohol dehydrogenases, catalytic domain"/>
    <property type="match status" value="1"/>
</dbReference>
<dbReference type="InterPro" id="IPR036291">
    <property type="entry name" value="NAD(P)-bd_dom_sf"/>
</dbReference>
<dbReference type="AlphaFoldDB" id="A0A0P6WDQ8"/>
<gene>
    <name evidence="3" type="ORF">AM506_17210</name>
</gene>
<dbReference type="InterPro" id="IPR013149">
    <property type="entry name" value="ADH-like_C"/>
</dbReference>
<evidence type="ECO:0000313" key="3">
    <source>
        <dbReference type="EMBL" id="KPL58359.1"/>
    </source>
</evidence>
<dbReference type="RefSeq" id="WP_060673730.1">
    <property type="nucleotide sequence ID" value="NZ_LIXZ01000016.1"/>
</dbReference>
<dbReference type="Pfam" id="PF00107">
    <property type="entry name" value="ADH_zinc_N"/>
    <property type="match status" value="1"/>
</dbReference>
<keyword evidence="1" id="KW-0521">NADP</keyword>
<protein>
    <submittedName>
        <fullName evidence="3">Zinc-binding dehydrogenase</fullName>
    </submittedName>
</protein>
<dbReference type="GO" id="GO:0016491">
    <property type="term" value="F:oxidoreductase activity"/>
    <property type="evidence" value="ECO:0007669"/>
    <property type="project" value="InterPro"/>
</dbReference>
<dbReference type="InterPro" id="IPR011032">
    <property type="entry name" value="GroES-like_sf"/>
</dbReference>
<name>A0A0P6WDQ8_9BACI</name>
<dbReference type="InterPro" id="IPR013154">
    <property type="entry name" value="ADH-like_N"/>
</dbReference>
<proteinExistence type="predicted"/>
<dbReference type="CDD" id="cd08253">
    <property type="entry name" value="zeta_crystallin"/>
    <property type="match status" value="1"/>
</dbReference>
<dbReference type="SMART" id="SM00829">
    <property type="entry name" value="PKS_ER"/>
    <property type="match status" value="1"/>
</dbReference>
<evidence type="ECO:0000259" key="2">
    <source>
        <dbReference type="SMART" id="SM00829"/>
    </source>
</evidence>
<dbReference type="OrthoDB" id="9787435at2"/>